<keyword evidence="1" id="KW-1133">Transmembrane helix</keyword>
<dbReference type="EMBL" id="LK995461">
    <property type="protein sequence ID" value="CED90013.1"/>
    <property type="molecule type" value="Genomic_DNA"/>
</dbReference>
<evidence type="ECO:0000313" key="2">
    <source>
        <dbReference type="EMBL" id="CED90013.1"/>
    </source>
</evidence>
<feature type="transmembrane region" description="Helical" evidence="1">
    <location>
        <begin position="12"/>
        <end position="35"/>
    </location>
</feature>
<proteinExistence type="predicted"/>
<accession>A0A1L7RLR3</accession>
<protein>
    <submittedName>
        <fullName evidence="2">Uncharacterized protein</fullName>
    </submittedName>
</protein>
<evidence type="ECO:0000256" key="1">
    <source>
        <dbReference type="SAM" id="Phobius"/>
    </source>
</evidence>
<sequence>MRRSLQELRGYVVLAVMVVMVTAPMYLALAAVALLPVGRPKYGGLTLVWLPPLLMLTWLAVVILWGDFVSKSHVGKFLGEALELVVQASAMALIGVLLAEPLPAILVFGTTALLSFLPLYWLYGKMPAPKGDDQ</sequence>
<dbReference type="RefSeq" id="WP_210578241.1">
    <property type="nucleotide sequence ID" value="NZ_LK995461.1"/>
</dbReference>
<keyword evidence="1" id="KW-0812">Transmembrane</keyword>
<name>A0A1L7RLR3_9ACTO</name>
<feature type="transmembrane region" description="Helical" evidence="1">
    <location>
        <begin position="47"/>
        <end position="65"/>
    </location>
</feature>
<keyword evidence="1" id="KW-0472">Membrane</keyword>
<feature type="transmembrane region" description="Helical" evidence="1">
    <location>
        <begin position="104"/>
        <end position="123"/>
    </location>
</feature>
<dbReference type="AlphaFoldDB" id="A0A1L7RLR3"/>
<gene>
    <name evidence="2" type="ORF">AAM4_0118</name>
</gene>
<feature type="transmembrane region" description="Helical" evidence="1">
    <location>
        <begin position="77"/>
        <end position="98"/>
    </location>
</feature>
<reference evidence="2" key="1">
    <citation type="submission" date="2014-07" db="EMBL/GenBank/DDBJ databases">
        <authorList>
            <person name="Zhang J.E."/>
            <person name="Yang H."/>
            <person name="Guo J."/>
            <person name="Deng Z."/>
            <person name="Luo H."/>
            <person name="Luo M."/>
            <person name="Zhao B."/>
        </authorList>
    </citation>
    <scope>NUCLEOTIDE SEQUENCE</scope>
    <source>
        <strain evidence="2">AM4</strain>
    </source>
</reference>
<organism evidence="2">
    <name type="scientific">Actinomyces succiniciruminis</name>
    <dbReference type="NCBI Taxonomy" id="1522002"/>
    <lineage>
        <taxon>Bacteria</taxon>
        <taxon>Bacillati</taxon>
        <taxon>Actinomycetota</taxon>
        <taxon>Actinomycetes</taxon>
        <taxon>Actinomycetales</taxon>
        <taxon>Actinomycetaceae</taxon>
        <taxon>Actinomyces</taxon>
    </lineage>
</organism>